<dbReference type="Gene3D" id="3.90.1150.10">
    <property type="entry name" value="Aspartate Aminotransferase, domain 1"/>
    <property type="match status" value="1"/>
</dbReference>
<evidence type="ECO:0000256" key="4">
    <source>
        <dbReference type="ARBA" id="ARBA00022576"/>
    </source>
</evidence>
<evidence type="ECO:0000256" key="1">
    <source>
        <dbReference type="ARBA" id="ARBA00001933"/>
    </source>
</evidence>
<comment type="cofactor">
    <cofactor evidence="1 7">
        <name>pyridoxal 5'-phosphate</name>
        <dbReference type="ChEBI" id="CHEBI:597326"/>
    </cofactor>
</comment>
<dbReference type="AlphaFoldDB" id="A0A2Z2HVY7"/>
<sequence length="388" mass="42366">MTFELADRVQAVPPSGIRRFFEIAEERDEVISLGVGEPDFSTPWAARDAAIASLEQGKTSYTANRGRADLRESIADYVADRFDLGYDPDEEIIVTAGASEAVDLAFRAFVDPGDTVAIAQPSYVSYEPGVVFAGGEPLPVPTHEEDDFRLTVDALEDAGAADADALVFCYPNNPTGAIMTRADLEPVAEFAREHDLLVFADEIYAELTYDGEHTSIATLPGMRERTVVFNGFSKAHAMTGLRLGYALGPADAIGAMNKIHQYTMLSAPTTAQYAALEALDSCANDVREMVDQYDRRRRFVLSRFREIGMDVFEARGAFYCFPEVPEGFTAEEFAEELLREQGVAVVPGDVFGEGGAGHLRISYATGLSELREALARIEAFVDDHEGPE</sequence>
<evidence type="ECO:0000256" key="5">
    <source>
        <dbReference type="ARBA" id="ARBA00022679"/>
    </source>
</evidence>
<evidence type="ECO:0000313" key="10">
    <source>
        <dbReference type="Proteomes" id="UP000250088"/>
    </source>
</evidence>
<organism evidence="9 10">
    <name type="scientific">Natrarchaeobaculum aegyptiacum</name>
    <dbReference type="NCBI Taxonomy" id="745377"/>
    <lineage>
        <taxon>Archaea</taxon>
        <taxon>Methanobacteriati</taxon>
        <taxon>Methanobacteriota</taxon>
        <taxon>Stenosarchaea group</taxon>
        <taxon>Halobacteria</taxon>
        <taxon>Halobacteriales</taxon>
        <taxon>Natrialbaceae</taxon>
        <taxon>Natrarchaeobaculum</taxon>
    </lineage>
</organism>
<gene>
    <name evidence="9" type="ORF">B1756_18275</name>
</gene>
<dbReference type="FunFam" id="3.40.640.10:FF:000033">
    <property type="entry name" value="Aspartate aminotransferase"/>
    <property type="match status" value="1"/>
</dbReference>
<dbReference type="Proteomes" id="UP000250088">
    <property type="component" value="Chromosome"/>
</dbReference>
<comment type="subunit">
    <text evidence="3">Homodimer.</text>
</comment>
<dbReference type="GO" id="GO:0008483">
    <property type="term" value="F:transaminase activity"/>
    <property type="evidence" value="ECO:0007669"/>
    <property type="project" value="UniProtKB-KW"/>
</dbReference>
<evidence type="ECO:0000256" key="2">
    <source>
        <dbReference type="ARBA" id="ARBA00007441"/>
    </source>
</evidence>
<keyword evidence="6" id="KW-0663">Pyridoxal phosphate</keyword>
<dbReference type="CDD" id="cd00609">
    <property type="entry name" value="AAT_like"/>
    <property type="match status" value="1"/>
</dbReference>
<keyword evidence="5 7" id="KW-0808">Transferase</keyword>
<dbReference type="EC" id="2.6.1.-" evidence="7"/>
<keyword evidence="10" id="KW-1185">Reference proteome</keyword>
<dbReference type="InterPro" id="IPR004838">
    <property type="entry name" value="NHTrfase_class1_PyrdxlP-BS"/>
</dbReference>
<dbReference type="GO" id="GO:0006520">
    <property type="term" value="P:amino acid metabolic process"/>
    <property type="evidence" value="ECO:0007669"/>
    <property type="project" value="InterPro"/>
</dbReference>
<dbReference type="EMBL" id="CP019893">
    <property type="protein sequence ID" value="ARS91476.1"/>
    <property type="molecule type" value="Genomic_DNA"/>
</dbReference>
<dbReference type="GeneID" id="32896062"/>
<dbReference type="Gene3D" id="3.40.640.10">
    <property type="entry name" value="Type I PLP-dependent aspartate aminotransferase-like (Major domain)"/>
    <property type="match status" value="1"/>
</dbReference>
<dbReference type="Pfam" id="PF00155">
    <property type="entry name" value="Aminotran_1_2"/>
    <property type="match status" value="1"/>
</dbReference>
<dbReference type="OrthoDB" id="372018at2157"/>
<dbReference type="InterPro" id="IPR015422">
    <property type="entry name" value="PyrdxlP-dep_Trfase_small"/>
</dbReference>
<protein>
    <recommendedName>
        <fullName evidence="7">Aminotransferase</fullName>
        <ecNumber evidence="7">2.6.1.-</ecNumber>
    </recommendedName>
</protein>
<dbReference type="RefSeq" id="WP_086889845.1">
    <property type="nucleotide sequence ID" value="NZ_CP019893.1"/>
</dbReference>
<dbReference type="KEGG" id="naj:B1756_18275"/>
<comment type="similarity">
    <text evidence="2 7">Belongs to the class-I pyridoxal-phosphate-dependent aminotransferase family.</text>
</comment>
<proteinExistence type="inferred from homology"/>
<dbReference type="InterPro" id="IPR015421">
    <property type="entry name" value="PyrdxlP-dep_Trfase_major"/>
</dbReference>
<evidence type="ECO:0000256" key="6">
    <source>
        <dbReference type="ARBA" id="ARBA00022898"/>
    </source>
</evidence>
<dbReference type="GO" id="GO:0030170">
    <property type="term" value="F:pyridoxal phosphate binding"/>
    <property type="evidence" value="ECO:0007669"/>
    <property type="project" value="InterPro"/>
</dbReference>
<dbReference type="PROSITE" id="PS00105">
    <property type="entry name" value="AA_TRANSFER_CLASS_1"/>
    <property type="match status" value="1"/>
</dbReference>
<evidence type="ECO:0000256" key="3">
    <source>
        <dbReference type="ARBA" id="ARBA00011738"/>
    </source>
</evidence>
<evidence type="ECO:0000313" key="9">
    <source>
        <dbReference type="EMBL" id="ARS91476.1"/>
    </source>
</evidence>
<dbReference type="PANTHER" id="PTHR46383:SF3">
    <property type="entry name" value="ASPARTATE AMINOTRANSFERASE-RELATED"/>
    <property type="match status" value="1"/>
</dbReference>
<dbReference type="SUPFAM" id="SSF53383">
    <property type="entry name" value="PLP-dependent transferases"/>
    <property type="match status" value="1"/>
</dbReference>
<keyword evidence="4 7" id="KW-0032">Aminotransferase</keyword>
<name>A0A2Z2HVY7_9EURY</name>
<evidence type="ECO:0000259" key="8">
    <source>
        <dbReference type="Pfam" id="PF00155"/>
    </source>
</evidence>
<dbReference type="InterPro" id="IPR004839">
    <property type="entry name" value="Aminotransferase_I/II_large"/>
</dbReference>
<evidence type="ECO:0000256" key="7">
    <source>
        <dbReference type="RuleBase" id="RU000481"/>
    </source>
</evidence>
<feature type="domain" description="Aminotransferase class I/classII large" evidence="8">
    <location>
        <begin position="29"/>
        <end position="377"/>
    </location>
</feature>
<reference evidence="10" key="1">
    <citation type="submission" date="2017-02" db="EMBL/GenBank/DDBJ databases">
        <title>Natronthermophilus aegyptiacus gen. nov.,sp. nov., an aerobic, extremely halophilic alkalithermophilic archaeon isolated from the athalassohaline Wadi An Natrun, Egypt.</title>
        <authorList>
            <person name="Zhao B."/>
        </authorList>
    </citation>
    <scope>NUCLEOTIDE SEQUENCE [LARGE SCALE GENOMIC DNA]</scope>
    <source>
        <strain evidence="10">JW/NM-HA 15</strain>
    </source>
</reference>
<dbReference type="InterPro" id="IPR015424">
    <property type="entry name" value="PyrdxlP-dep_Trfase"/>
</dbReference>
<dbReference type="InterPro" id="IPR050596">
    <property type="entry name" value="AspAT/PAT-like"/>
</dbReference>
<accession>A0A2Z2HVY7</accession>
<dbReference type="PANTHER" id="PTHR46383">
    <property type="entry name" value="ASPARTATE AMINOTRANSFERASE"/>
    <property type="match status" value="1"/>
</dbReference>